<proteinExistence type="predicted"/>
<organism evidence="1 2">
    <name type="scientific">Irpex rosettiformis</name>
    <dbReference type="NCBI Taxonomy" id="378272"/>
    <lineage>
        <taxon>Eukaryota</taxon>
        <taxon>Fungi</taxon>
        <taxon>Dikarya</taxon>
        <taxon>Basidiomycota</taxon>
        <taxon>Agaricomycotina</taxon>
        <taxon>Agaricomycetes</taxon>
        <taxon>Polyporales</taxon>
        <taxon>Irpicaceae</taxon>
        <taxon>Irpex</taxon>
    </lineage>
</organism>
<accession>A0ACB8ULE1</accession>
<dbReference type="EMBL" id="MU274900">
    <property type="protein sequence ID" value="KAI0095150.1"/>
    <property type="molecule type" value="Genomic_DNA"/>
</dbReference>
<protein>
    <submittedName>
        <fullName evidence="1">Pyridoxamine 5'-phosphate oxidase-domain-containing protein</fullName>
    </submittedName>
</protein>
<evidence type="ECO:0000313" key="2">
    <source>
        <dbReference type="Proteomes" id="UP001055072"/>
    </source>
</evidence>
<evidence type="ECO:0000313" key="1">
    <source>
        <dbReference type="EMBL" id="KAI0095150.1"/>
    </source>
</evidence>
<reference evidence="1" key="1">
    <citation type="journal article" date="2021" name="Environ. Microbiol.">
        <title>Gene family expansions and transcriptome signatures uncover fungal adaptations to wood decay.</title>
        <authorList>
            <person name="Hage H."/>
            <person name="Miyauchi S."/>
            <person name="Viragh M."/>
            <person name="Drula E."/>
            <person name="Min B."/>
            <person name="Chaduli D."/>
            <person name="Navarro D."/>
            <person name="Favel A."/>
            <person name="Norest M."/>
            <person name="Lesage-Meessen L."/>
            <person name="Balint B."/>
            <person name="Merenyi Z."/>
            <person name="de Eugenio L."/>
            <person name="Morin E."/>
            <person name="Martinez A.T."/>
            <person name="Baldrian P."/>
            <person name="Stursova M."/>
            <person name="Martinez M.J."/>
            <person name="Novotny C."/>
            <person name="Magnuson J.K."/>
            <person name="Spatafora J.W."/>
            <person name="Maurice S."/>
            <person name="Pangilinan J."/>
            <person name="Andreopoulos W."/>
            <person name="LaButti K."/>
            <person name="Hundley H."/>
            <person name="Na H."/>
            <person name="Kuo A."/>
            <person name="Barry K."/>
            <person name="Lipzen A."/>
            <person name="Henrissat B."/>
            <person name="Riley R."/>
            <person name="Ahrendt S."/>
            <person name="Nagy L.G."/>
            <person name="Grigoriev I.V."/>
            <person name="Martin F."/>
            <person name="Rosso M.N."/>
        </authorList>
    </citation>
    <scope>NUCLEOTIDE SEQUENCE</scope>
    <source>
        <strain evidence="1">CBS 384.51</strain>
    </source>
</reference>
<comment type="caution">
    <text evidence="1">The sequence shown here is derived from an EMBL/GenBank/DDBJ whole genome shotgun (WGS) entry which is preliminary data.</text>
</comment>
<sequence length="249" mass="28125">MRPRWISKVVEALDLPKNKGKIVYQVATVDSHNIPHVRSHVHRGFIIPKSAPNLPLLVTSSDVRAPKVTQMLSNSSVEVCWWMEGSMDQFRISGKATVIPSPDNALKDVLSGVSRAAIALDEGGEIDREDGTDGRTLNKYDWEKKRKEVFQAMSPGLKASWCAPKTPGSRMASYDEANEWRTELGNLDELKTDEERRDYEIALSNFAMIIIEPTEVDWTQLGEQPNRRTLFTRKDEANGSFWVEDILVP</sequence>
<keyword evidence="2" id="KW-1185">Reference proteome</keyword>
<gene>
    <name evidence="1" type="ORF">BDY19DRAFT_68700</name>
</gene>
<name>A0ACB8ULE1_9APHY</name>
<dbReference type="Proteomes" id="UP001055072">
    <property type="component" value="Unassembled WGS sequence"/>
</dbReference>